<dbReference type="Proteomes" id="UP001595690">
    <property type="component" value="Unassembled WGS sequence"/>
</dbReference>
<name>A0ABV8C9E5_9PSEU</name>
<protein>
    <submittedName>
        <fullName evidence="1">Uncharacterized protein</fullName>
    </submittedName>
</protein>
<comment type="caution">
    <text evidence="1">The sequence shown here is derived from an EMBL/GenBank/DDBJ whole genome shotgun (WGS) entry which is preliminary data.</text>
</comment>
<reference evidence="2" key="1">
    <citation type="journal article" date="2019" name="Int. J. Syst. Evol. Microbiol.">
        <title>The Global Catalogue of Microorganisms (GCM) 10K type strain sequencing project: providing services to taxonomists for standard genome sequencing and annotation.</title>
        <authorList>
            <consortium name="The Broad Institute Genomics Platform"/>
            <consortium name="The Broad Institute Genome Sequencing Center for Infectious Disease"/>
            <person name="Wu L."/>
            <person name="Ma J."/>
        </authorList>
    </citation>
    <scope>NUCLEOTIDE SEQUENCE [LARGE SCALE GENOMIC DNA]</scope>
    <source>
        <strain evidence="2">CGMCC 4.7405</strain>
    </source>
</reference>
<proteinExistence type="predicted"/>
<organism evidence="1 2">
    <name type="scientific">Lentzea rhizosphaerae</name>
    <dbReference type="NCBI Taxonomy" id="2041025"/>
    <lineage>
        <taxon>Bacteria</taxon>
        <taxon>Bacillati</taxon>
        <taxon>Actinomycetota</taxon>
        <taxon>Actinomycetes</taxon>
        <taxon>Pseudonocardiales</taxon>
        <taxon>Pseudonocardiaceae</taxon>
        <taxon>Lentzea</taxon>
    </lineage>
</organism>
<evidence type="ECO:0000313" key="1">
    <source>
        <dbReference type="EMBL" id="MFC3898647.1"/>
    </source>
</evidence>
<evidence type="ECO:0000313" key="2">
    <source>
        <dbReference type="Proteomes" id="UP001595690"/>
    </source>
</evidence>
<gene>
    <name evidence="1" type="ORF">ACFOWZ_44885</name>
</gene>
<accession>A0ABV8C9E5</accession>
<sequence>MQDDRGRVFREAWIAGVNKYFPGTPKDSYITPWDTTPDWEKSSATAVYDQVVAFIKAGDDATKLTRAQKGQFVAVCWIVQIYRHIADPKPGYVADWDKLPEWQQQTDCDIFEAIEQQVSTTS</sequence>
<dbReference type="EMBL" id="JBHRZI010000057">
    <property type="protein sequence ID" value="MFC3898647.1"/>
    <property type="molecule type" value="Genomic_DNA"/>
</dbReference>
<keyword evidence="2" id="KW-1185">Reference proteome</keyword>
<dbReference type="RefSeq" id="WP_382380333.1">
    <property type="nucleotide sequence ID" value="NZ_JBHRZI010000057.1"/>
</dbReference>